<gene>
    <name evidence="2" type="ORF">GCM10010981_36490</name>
</gene>
<dbReference type="RefSeq" id="WP_188796405.1">
    <property type="nucleotide sequence ID" value="NZ_BMJA01000003.1"/>
</dbReference>
<evidence type="ECO:0000256" key="1">
    <source>
        <dbReference type="SAM" id="MobiDB-lite"/>
    </source>
</evidence>
<reference evidence="3" key="1">
    <citation type="journal article" date="2019" name="Int. J. Syst. Evol. Microbiol.">
        <title>The Global Catalogue of Microorganisms (GCM) 10K type strain sequencing project: providing services to taxonomists for standard genome sequencing and annotation.</title>
        <authorList>
            <consortium name="The Broad Institute Genomics Platform"/>
            <consortium name="The Broad Institute Genome Sequencing Center for Infectious Disease"/>
            <person name="Wu L."/>
            <person name="Ma J."/>
        </authorList>
    </citation>
    <scope>NUCLEOTIDE SEQUENCE [LARGE SCALE GENOMIC DNA]</scope>
    <source>
        <strain evidence="3">CGMCC 1.15439</strain>
    </source>
</reference>
<protein>
    <submittedName>
        <fullName evidence="2">Uncharacterized protein</fullName>
    </submittedName>
</protein>
<comment type="caution">
    <text evidence="2">The sequence shown here is derived from an EMBL/GenBank/DDBJ whole genome shotgun (WGS) entry which is preliminary data.</text>
</comment>
<proteinExistence type="predicted"/>
<feature type="compositionally biased region" description="Basic and acidic residues" evidence="1">
    <location>
        <begin position="11"/>
        <end position="20"/>
    </location>
</feature>
<feature type="region of interest" description="Disordered" evidence="1">
    <location>
        <begin position="1"/>
        <end position="47"/>
    </location>
</feature>
<dbReference type="EMBL" id="BMJA01000003">
    <property type="protein sequence ID" value="GGA44055.1"/>
    <property type="molecule type" value="Genomic_DNA"/>
</dbReference>
<sequence length="74" mass="8113">MSSDQQSGEYRGIKFTHEDDGGAGSRSGVIYFPEEPQHHGVASGGGAQWEAEARSLIDHYFREIDVEPDDDSEA</sequence>
<organism evidence="2 3">
    <name type="scientific">Dyella nitratireducens</name>
    <dbReference type="NCBI Taxonomy" id="1849580"/>
    <lineage>
        <taxon>Bacteria</taxon>
        <taxon>Pseudomonadati</taxon>
        <taxon>Pseudomonadota</taxon>
        <taxon>Gammaproteobacteria</taxon>
        <taxon>Lysobacterales</taxon>
        <taxon>Rhodanobacteraceae</taxon>
        <taxon>Dyella</taxon>
    </lineage>
</organism>
<accession>A0ABQ1GHQ2</accession>
<dbReference type="Proteomes" id="UP000620046">
    <property type="component" value="Unassembled WGS sequence"/>
</dbReference>
<evidence type="ECO:0000313" key="2">
    <source>
        <dbReference type="EMBL" id="GGA44055.1"/>
    </source>
</evidence>
<name>A0ABQ1GHQ2_9GAMM</name>
<evidence type="ECO:0000313" key="3">
    <source>
        <dbReference type="Proteomes" id="UP000620046"/>
    </source>
</evidence>
<keyword evidence="3" id="KW-1185">Reference proteome</keyword>